<dbReference type="InterPro" id="IPR041380">
    <property type="entry name" value="Acetyltransf_17"/>
</dbReference>
<dbReference type="GO" id="GO:0030649">
    <property type="term" value="P:aminoglycoside antibiotic catabolic process"/>
    <property type="evidence" value="ECO:0007669"/>
    <property type="project" value="TreeGrafter"/>
</dbReference>
<evidence type="ECO:0000313" key="2">
    <source>
        <dbReference type="EMBL" id="MCH1627002.1"/>
    </source>
</evidence>
<dbReference type="Proteomes" id="UP001431131">
    <property type="component" value="Unassembled WGS sequence"/>
</dbReference>
<dbReference type="AlphaFoldDB" id="A0AAW5E265"/>
<comment type="caution">
    <text evidence="2">The sequence shown here is derived from an EMBL/GenBank/DDBJ whole genome shotgun (WGS) entry which is preliminary data.</text>
</comment>
<reference evidence="2" key="1">
    <citation type="submission" date="2022-02" db="EMBL/GenBank/DDBJ databases">
        <title>Fredinandcohnia quinoae sp. nov. isolated from Chenopodium quinoa seeds.</title>
        <authorList>
            <person name="Saati-Santamaria Z."/>
            <person name="Flores-Felix J.D."/>
            <person name="Igual J.M."/>
            <person name="Velazquez E."/>
            <person name="Garcia-Fraile P."/>
            <person name="Martinez-Molina E."/>
        </authorList>
    </citation>
    <scope>NUCLEOTIDE SEQUENCE</scope>
    <source>
        <strain evidence="2">SECRCQ15</strain>
    </source>
</reference>
<evidence type="ECO:0000259" key="1">
    <source>
        <dbReference type="PROSITE" id="PS51186"/>
    </source>
</evidence>
<keyword evidence="2" id="KW-0012">Acyltransferase</keyword>
<organism evidence="2 3">
    <name type="scientific">Fredinandcohnia quinoae</name>
    <dbReference type="NCBI Taxonomy" id="2918902"/>
    <lineage>
        <taxon>Bacteria</taxon>
        <taxon>Bacillati</taxon>
        <taxon>Bacillota</taxon>
        <taxon>Bacilli</taxon>
        <taxon>Bacillales</taxon>
        <taxon>Bacillaceae</taxon>
        <taxon>Fredinandcohnia</taxon>
    </lineage>
</organism>
<dbReference type="PANTHER" id="PTHR37817">
    <property type="entry name" value="N-ACETYLTRANSFERASE EIS"/>
    <property type="match status" value="1"/>
</dbReference>
<dbReference type="RefSeq" id="WP_240256919.1">
    <property type="nucleotide sequence ID" value="NZ_JAKTTI010000031.1"/>
</dbReference>
<dbReference type="Pfam" id="PF13527">
    <property type="entry name" value="Acetyltransf_9"/>
    <property type="match status" value="1"/>
</dbReference>
<dbReference type="InterPro" id="IPR051554">
    <property type="entry name" value="Acetyltransferase_Eis"/>
</dbReference>
<evidence type="ECO:0000313" key="3">
    <source>
        <dbReference type="Proteomes" id="UP001431131"/>
    </source>
</evidence>
<sequence>MSVVKITEDRYRESMRLSEYAFQYKILKEDIEKRLENMKNHQIFGVYEEDQLVAKLNLLSLHINIGERILKMGGIAGVATYPEFRRRGYVKEMLTDVLMKMRANGQTVSMLHPFSVSFYRKYGWELFSNRLKTSMKKADLVMHAAAPGTIKRYTENTPVQEVARVYEQYVRGFSGMLVRTEDWWENVIDDLNCAIYFDCDNSLKGYMLYSIKDSKMEVEEFIAVSSEARSGLWNFICQHDSMIDDLEIITYEKEPLLFSLENQKIKRELTPYFMVRIVDVEEFLKQYQFYNQARIVLEVTDPHAPWNEKSFSINDNEVTIVDSGDYPKVKLSINALSTILFGYKRPLELFQIGMITGDEEEIRKLENFIPQHNAYFYDFF</sequence>
<gene>
    <name evidence="2" type="ORF">MJG50_16835</name>
</gene>
<dbReference type="GO" id="GO:0034069">
    <property type="term" value="F:aminoglycoside N-acetyltransferase activity"/>
    <property type="evidence" value="ECO:0007669"/>
    <property type="project" value="TreeGrafter"/>
</dbReference>
<dbReference type="SUPFAM" id="SSF55718">
    <property type="entry name" value="SCP-like"/>
    <property type="match status" value="1"/>
</dbReference>
<dbReference type="CDD" id="cd04301">
    <property type="entry name" value="NAT_SF"/>
    <property type="match status" value="1"/>
</dbReference>
<dbReference type="Gene3D" id="3.30.1050.10">
    <property type="entry name" value="SCP2 sterol-binding domain"/>
    <property type="match status" value="1"/>
</dbReference>
<proteinExistence type="predicted"/>
<dbReference type="SUPFAM" id="SSF55729">
    <property type="entry name" value="Acyl-CoA N-acyltransferases (Nat)"/>
    <property type="match status" value="1"/>
</dbReference>
<dbReference type="InterPro" id="IPR025559">
    <property type="entry name" value="Eis_dom"/>
</dbReference>
<dbReference type="EMBL" id="JAKTTI010000031">
    <property type="protein sequence ID" value="MCH1627002.1"/>
    <property type="molecule type" value="Genomic_DNA"/>
</dbReference>
<feature type="domain" description="N-acetyltransferase" evidence="1">
    <location>
        <begin position="1"/>
        <end position="147"/>
    </location>
</feature>
<dbReference type="Pfam" id="PF13530">
    <property type="entry name" value="SCP2_2"/>
    <property type="match status" value="1"/>
</dbReference>
<protein>
    <submittedName>
        <fullName evidence="2">GNAT family N-acetyltransferase</fullName>
        <ecNumber evidence="2">2.3.1.-</ecNumber>
    </submittedName>
</protein>
<dbReference type="Gene3D" id="3.40.630.30">
    <property type="match status" value="2"/>
</dbReference>
<accession>A0AAW5E265</accession>
<dbReference type="InterPro" id="IPR016181">
    <property type="entry name" value="Acyl_CoA_acyltransferase"/>
</dbReference>
<dbReference type="PANTHER" id="PTHR37817:SF1">
    <property type="entry name" value="N-ACETYLTRANSFERASE EIS"/>
    <property type="match status" value="1"/>
</dbReference>
<dbReference type="InterPro" id="IPR000182">
    <property type="entry name" value="GNAT_dom"/>
</dbReference>
<dbReference type="Pfam" id="PF17668">
    <property type="entry name" value="Acetyltransf_17"/>
    <property type="match status" value="1"/>
</dbReference>
<keyword evidence="3" id="KW-1185">Reference proteome</keyword>
<keyword evidence="2" id="KW-0808">Transferase</keyword>
<dbReference type="PROSITE" id="PS51186">
    <property type="entry name" value="GNAT"/>
    <property type="match status" value="1"/>
</dbReference>
<dbReference type="EC" id="2.3.1.-" evidence="2"/>
<name>A0AAW5E265_9BACI</name>
<dbReference type="InterPro" id="IPR036527">
    <property type="entry name" value="SCP2_sterol-bd_dom_sf"/>
</dbReference>